<dbReference type="EMBL" id="PYGA01000055">
    <property type="protein sequence ID" value="PSK80454.1"/>
    <property type="molecule type" value="Genomic_DNA"/>
</dbReference>
<evidence type="ECO:0000313" key="2">
    <source>
        <dbReference type="Proteomes" id="UP000240542"/>
    </source>
</evidence>
<evidence type="ECO:0000313" key="1">
    <source>
        <dbReference type="EMBL" id="PSK80454.1"/>
    </source>
</evidence>
<sequence length="99" mass="10442">MTRRDLLITVSLGGPTRWSWTCPDCATTVAVHTDSEERARRMIDRCASRCDCQDPPTVFSDAVPPGGFVCAVPVPGAPDGICGLPVESEPCTEHSPGGA</sequence>
<proteinExistence type="predicted"/>
<comment type="caution">
    <text evidence="1">The sequence shown here is derived from an EMBL/GenBank/DDBJ whole genome shotgun (WGS) entry which is preliminary data.</text>
</comment>
<dbReference type="RefSeq" id="WP_106587162.1">
    <property type="nucleotide sequence ID" value="NZ_PYGA01000055.1"/>
</dbReference>
<reference evidence="1 2" key="1">
    <citation type="submission" date="2018-03" db="EMBL/GenBank/DDBJ databases">
        <title>Genomic Encyclopedia of Archaeal and Bacterial Type Strains, Phase II (KMG-II): from individual species to whole genera.</title>
        <authorList>
            <person name="Goeker M."/>
        </authorList>
    </citation>
    <scope>NUCLEOTIDE SEQUENCE [LARGE SCALE GENOMIC DNA]</scope>
    <source>
        <strain evidence="1 2">DSM 45312</strain>
    </source>
</reference>
<dbReference type="OrthoDB" id="4571973at2"/>
<protein>
    <submittedName>
        <fullName evidence="1">Uncharacterized protein</fullName>
    </submittedName>
</protein>
<keyword evidence="2" id="KW-1185">Reference proteome</keyword>
<dbReference type="AlphaFoldDB" id="A0A2P8C676"/>
<accession>A0A2P8C676</accession>
<dbReference type="Proteomes" id="UP000240542">
    <property type="component" value="Unassembled WGS sequence"/>
</dbReference>
<name>A0A2P8C676_9ACTN</name>
<gene>
    <name evidence="1" type="ORF">CLV63_1552</name>
</gene>
<organism evidence="1 2">
    <name type="scientific">Murinocardiopsis flavida</name>
    <dbReference type="NCBI Taxonomy" id="645275"/>
    <lineage>
        <taxon>Bacteria</taxon>
        <taxon>Bacillati</taxon>
        <taxon>Actinomycetota</taxon>
        <taxon>Actinomycetes</taxon>
        <taxon>Streptosporangiales</taxon>
        <taxon>Nocardiopsidaceae</taxon>
        <taxon>Murinocardiopsis</taxon>
    </lineage>
</organism>